<dbReference type="HAMAP" id="MF_00265">
    <property type="entry name" value="VapC_Nob1"/>
    <property type="match status" value="1"/>
</dbReference>
<comment type="caution">
    <text evidence="10">The sequence shown here is derived from an EMBL/GenBank/DDBJ whole genome shotgun (WGS) entry which is preliminary data.</text>
</comment>
<dbReference type="InterPro" id="IPR022907">
    <property type="entry name" value="VapC_family"/>
</dbReference>
<dbReference type="SUPFAM" id="SSF88723">
    <property type="entry name" value="PIN domain-like"/>
    <property type="match status" value="1"/>
</dbReference>
<evidence type="ECO:0000313" key="10">
    <source>
        <dbReference type="EMBL" id="TFC19246.1"/>
    </source>
</evidence>
<dbReference type="GO" id="GO:0004540">
    <property type="term" value="F:RNA nuclease activity"/>
    <property type="evidence" value="ECO:0007669"/>
    <property type="project" value="InterPro"/>
</dbReference>
<dbReference type="GO" id="GO:0090729">
    <property type="term" value="F:toxin activity"/>
    <property type="evidence" value="ECO:0007669"/>
    <property type="project" value="UniProtKB-KW"/>
</dbReference>
<feature type="binding site" evidence="8">
    <location>
        <position position="3"/>
    </location>
    <ligand>
        <name>Mg(2+)</name>
        <dbReference type="ChEBI" id="CHEBI:18420"/>
    </ligand>
</feature>
<evidence type="ECO:0000256" key="2">
    <source>
        <dbReference type="ARBA" id="ARBA00022649"/>
    </source>
</evidence>
<keyword evidence="8" id="KW-0800">Toxin</keyword>
<name>A0A4R8WW79_9MICO</name>
<keyword evidence="5 8" id="KW-0378">Hydrolase</keyword>
<evidence type="ECO:0000256" key="4">
    <source>
        <dbReference type="ARBA" id="ARBA00022723"/>
    </source>
</evidence>
<comment type="similarity">
    <text evidence="7 8">Belongs to the PINc/VapC protein family.</text>
</comment>
<dbReference type="InterPro" id="IPR002716">
    <property type="entry name" value="PIN_dom"/>
</dbReference>
<dbReference type="EMBL" id="SOFP01000013">
    <property type="protein sequence ID" value="TFC19246.1"/>
    <property type="molecule type" value="Genomic_DNA"/>
</dbReference>
<comment type="function">
    <text evidence="8">Toxic component of a toxin-antitoxin (TA) system. An RNase.</text>
</comment>
<keyword evidence="2 8" id="KW-1277">Toxin-antitoxin system</keyword>
<dbReference type="PANTHER" id="PTHR33653:SF1">
    <property type="entry name" value="RIBONUCLEASE VAPC2"/>
    <property type="match status" value="1"/>
</dbReference>
<dbReference type="InterPro" id="IPR050556">
    <property type="entry name" value="Type_II_TA_system_RNase"/>
</dbReference>
<dbReference type="OrthoDB" id="9799448at2"/>
<evidence type="ECO:0000256" key="1">
    <source>
        <dbReference type="ARBA" id="ARBA00001946"/>
    </source>
</evidence>
<evidence type="ECO:0000256" key="5">
    <source>
        <dbReference type="ARBA" id="ARBA00022801"/>
    </source>
</evidence>
<evidence type="ECO:0000259" key="9">
    <source>
        <dbReference type="Pfam" id="PF01850"/>
    </source>
</evidence>
<dbReference type="EC" id="3.1.-.-" evidence="8"/>
<comment type="cofactor">
    <cofactor evidence="1 8">
        <name>Mg(2+)</name>
        <dbReference type="ChEBI" id="CHEBI:18420"/>
    </cofactor>
</comment>
<dbReference type="Proteomes" id="UP000298412">
    <property type="component" value="Unassembled WGS sequence"/>
</dbReference>
<evidence type="ECO:0000256" key="8">
    <source>
        <dbReference type="HAMAP-Rule" id="MF_00265"/>
    </source>
</evidence>
<dbReference type="Gene3D" id="3.40.50.1010">
    <property type="entry name" value="5'-nuclease"/>
    <property type="match status" value="1"/>
</dbReference>
<evidence type="ECO:0000256" key="7">
    <source>
        <dbReference type="ARBA" id="ARBA00038093"/>
    </source>
</evidence>
<reference evidence="10 11" key="1">
    <citation type="submission" date="2019-03" db="EMBL/GenBank/DDBJ databases">
        <title>Genomics of glacier-inhabiting Cryobacterium strains.</title>
        <authorList>
            <person name="Liu Q."/>
            <person name="Xin Y.-H."/>
        </authorList>
    </citation>
    <scope>NUCLEOTIDE SEQUENCE [LARGE SCALE GENOMIC DNA]</scope>
    <source>
        <strain evidence="10 11">MDT1-3</strain>
    </source>
</reference>
<organism evidence="10 11">
    <name type="scientific">Cryobacterium algoritolerans</name>
    <dbReference type="NCBI Taxonomy" id="1259184"/>
    <lineage>
        <taxon>Bacteria</taxon>
        <taxon>Bacillati</taxon>
        <taxon>Actinomycetota</taxon>
        <taxon>Actinomycetes</taxon>
        <taxon>Micrococcales</taxon>
        <taxon>Microbacteriaceae</taxon>
        <taxon>Cryobacterium</taxon>
    </lineage>
</organism>
<evidence type="ECO:0000313" key="11">
    <source>
        <dbReference type="Proteomes" id="UP000298412"/>
    </source>
</evidence>
<sequence length="127" mass="13778">MIDTSVFVGLETNRLRSIEILPIEQFVSAVTLGELLAGVHAATDADSRASRLLTLETVSVAQVLNVDGEVAAHWARLRQKLRENGRRINVNELWIAATALAHHLPVFTQDADFAVLADLGGPEIVTV</sequence>
<dbReference type="AlphaFoldDB" id="A0A4R8WW79"/>
<dbReference type="GO" id="GO:0000287">
    <property type="term" value="F:magnesium ion binding"/>
    <property type="evidence" value="ECO:0007669"/>
    <property type="project" value="UniProtKB-UniRule"/>
</dbReference>
<keyword evidence="11" id="KW-1185">Reference proteome</keyword>
<feature type="domain" description="PIN" evidence="9">
    <location>
        <begin position="1"/>
        <end position="117"/>
    </location>
</feature>
<evidence type="ECO:0000256" key="6">
    <source>
        <dbReference type="ARBA" id="ARBA00022842"/>
    </source>
</evidence>
<comment type="caution">
    <text evidence="8">Lacks conserved residue(s) required for the propagation of feature annotation.</text>
</comment>
<gene>
    <name evidence="8" type="primary">vapC</name>
    <name evidence="10" type="ORF">E3O19_03345</name>
</gene>
<dbReference type="PANTHER" id="PTHR33653">
    <property type="entry name" value="RIBONUCLEASE VAPC2"/>
    <property type="match status" value="1"/>
</dbReference>
<dbReference type="Pfam" id="PF01850">
    <property type="entry name" value="PIN"/>
    <property type="match status" value="1"/>
</dbReference>
<proteinExistence type="inferred from homology"/>
<protein>
    <recommendedName>
        <fullName evidence="8">Ribonuclease VapC</fullName>
        <shortName evidence="8">RNase VapC</shortName>
        <ecNumber evidence="8">3.1.-.-</ecNumber>
    </recommendedName>
    <alternativeName>
        <fullName evidence="8">Toxin VapC</fullName>
    </alternativeName>
</protein>
<dbReference type="InterPro" id="IPR029060">
    <property type="entry name" value="PIN-like_dom_sf"/>
</dbReference>
<dbReference type="GO" id="GO:0016787">
    <property type="term" value="F:hydrolase activity"/>
    <property type="evidence" value="ECO:0007669"/>
    <property type="project" value="UniProtKB-KW"/>
</dbReference>
<accession>A0A4R8WW79</accession>
<evidence type="ECO:0000256" key="3">
    <source>
        <dbReference type="ARBA" id="ARBA00022722"/>
    </source>
</evidence>
<keyword evidence="3 8" id="KW-0540">Nuclease</keyword>
<keyword evidence="4 8" id="KW-0479">Metal-binding</keyword>
<dbReference type="CDD" id="cd18768">
    <property type="entry name" value="PIN_MtVapC4-C5-like"/>
    <property type="match status" value="1"/>
</dbReference>
<keyword evidence="6 8" id="KW-0460">Magnesium</keyword>